<evidence type="ECO:0000256" key="7">
    <source>
        <dbReference type="RuleBase" id="RU361193"/>
    </source>
</evidence>
<protein>
    <recommendedName>
        <fullName evidence="7">alpha-1,2-Mannosidase</fullName>
        <ecNumber evidence="7">3.2.1.-</ecNumber>
    </recommendedName>
</protein>
<feature type="signal peptide" evidence="9">
    <location>
        <begin position="1"/>
        <end position="26"/>
    </location>
</feature>
<dbReference type="InterPro" id="IPR012341">
    <property type="entry name" value="6hp_glycosidase-like_sf"/>
</dbReference>
<dbReference type="InterPro" id="IPR044674">
    <property type="entry name" value="EDEM1/2/3"/>
</dbReference>
<feature type="domain" description="PA" evidence="10">
    <location>
        <begin position="657"/>
        <end position="746"/>
    </location>
</feature>
<feature type="compositionally biased region" description="Basic and acidic residues" evidence="8">
    <location>
        <begin position="495"/>
        <end position="510"/>
    </location>
</feature>
<accession>A0AAD9KNA2</accession>
<dbReference type="Gene3D" id="3.50.30.30">
    <property type="match status" value="1"/>
</dbReference>
<dbReference type="InterPro" id="IPR003137">
    <property type="entry name" value="PA_domain"/>
</dbReference>
<evidence type="ECO:0000256" key="5">
    <source>
        <dbReference type="PIRSR" id="PIRSR601382-1"/>
    </source>
</evidence>
<dbReference type="GO" id="GO:0016020">
    <property type="term" value="C:membrane"/>
    <property type="evidence" value="ECO:0007669"/>
    <property type="project" value="InterPro"/>
</dbReference>
<name>A0AAD9KNA2_RIDPI</name>
<dbReference type="Gene3D" id="1.50.10.10">
    <property type="match status" value="1"/>
</dbReference>
<evidence type="ECO:0000256" key="8">
    <source>
        <dbReference type="SAM" id="MobiDB-lite"/>
    </source>
</evidence>
<feature type="region of interest" description="Disordered" evidence="8">
    <location>
        <begin position="495"/>
        <end position="518"/>
    </location>
</feature>
<evidence type="ECO:0000259" key="10">
    <source>
        <dbReference type="Pfam" id="PF02225"/>
    </source>
</evidence>
<keyword evidence="6" id="KW-0106">Calcium</keyword>
<feature type="compositionally biased region" description="Polar residues" evidence="8">
    <location>
        <begin position="1026"/>
        <end position="1049"/>
    </location>
</feature>
<organism evidence="11 12">
    <name type="scientific">Ridgeia piscesae</name>
    <name type="common">Tubeworm</name>
    <dbReference type="NCBI Taxonomy" id="27915"/>
    <lineage>
        <taxon>Eukaryota</taxon>
        <taxon>Metazoa</taxon>
        <taxon>Spiralia</taxon>
        <taxon>Lophotrochozoa</taxon>
        <taxon>Annelida</taxon>
        <taxon>Polychaeta</taxon>
        <taxon>Sedentaria</taxon>
        <taxon>Canalipalpata</taxon>
        <taxon>Sabellida</taxon>
        <taxon>Siboglinidae</taxon>
        <taxon>Ridgeia</taxon>
    </lineage>
</organism>
<feature type="active site" description="Proton donor" evidence="5">
    <location>
        <position position="369"/>
    </location>
</feature>
<dbReference type="AlphaFoldDB" id="A0AAD9KNA2"/>
<dbReference type="InterPro" id="IPR036026">
    <property type="entry name" value="Seven-hairpin_glycosidases"/>
</dbReference>
<comment type="similarity">
    <text evidence="2 7">Belongs to the glycosyl hydrolase 47 family.</text>
</comment>
<dbReference type="Pfam" id="PF02225">
    <property type="entry name" value="PA"/>
    <property type="match status" value="1"/>
</dbReference>
<dbReference type="InterPro" id="IPR001382">
    <property type="entry name" value="Glyco_hydro_47"/>
</dbReference>
<keyword evidence="9" id="KW-0732">Signal</keyword>
<feature type="active site" evidence="5">
    <location>
        <position position="387"/>
    </location>
</feature>
<evidence type="ECO:0000256" key="2">
    <source>
        <dbReference type="ARBA" id="ARBA00007658"/>
    </source>
</evidence>
<evidence type="ECO:0000313" key="12">
    <source>
        <dbReference type="Proteomes" id="UP001209878"/>
    </source>
</evidence>
<evidence type="ECO:0000313" key="11">
    <source>
        <dbReference type="EMBL" id="KAK2174284.1"/>
    </source>
</evidence>
<keyword evidence="7" id="KW-0378">Hydrolase</keyword>
<comment type="caution">
    <text evidence="11">The sequence shown here is derived from an EMBL/GenBank/DDBJ whole genome shotgun (WGS) entry which is preliminary data.</text>
</comment>
<dbReference type="PANTHER" id="PTHR45679">
    <property type="entry name" value="ER DEGRADATION-ENHANCING ALPHA-MANNOSIDASE-LIKE PROTEIN 2"/>
    <property type="match status" value="1"/>
</dbReference>
<dbReference type="InterPro" id="IPR046450">
    <property type="entry name" value="PA_dom_sf"/>
</dbReference>
<feature type="active site" description="Proton donor" evidence="5">
    <location>
        <position position="129"/>
    </location>
</feature>
<proteinExistence type="inferred from homology"/>
<dbReference type="GO" id="GO:0004571">
    <property type="term" value="F:mannosyl-oligosaccharide 1,2-alpha-mannosidase activity"/>
    <property type="evidence" value="ECO:0007669"/>
    <property type="project" value="InterPro"/>
</dbReference>
<dbReference type="EC" id="3.2.1.-" evidence="7"/>
<dbReference type="Pfam" id="PF01532">
    <property type="entry name" value="Glyco_hydro_47"/>
    <property type="match status" value="1"/>
</dbReference>
<keyword evidence="6" id="KW-0479">Metal-binding</keyword>
<sequence>MNSEHITQNVINIILIVLLTTSQCEGMGLTEKRQLREKVLEMFNHAYKNYMEHAYPADELMPLSCQGRYRGTQPSRGDIDDALGNFSLTLVDTLDTLVVLGQLDKFEEAVHLVIRDVSFDKDIVVSVFETNIRMLGGLLGGHVMAEEMKRQKRMQWYKGQLLDLAVDLGDRLLPAFNTSTGIPFPKVNLRHGYKPTLARTGHEKDTCTACAGTMILEFAALSRLTGNMVYEEKAHKAMEYLWMSRHRASDLVGTVINIHNGDWVRRESGIGAGIDSYYEYMLKAYILLGDETYLTRFNKHYAAVMKYISQGPMMLDVHMHKPLRSSRNFMDALFAFWPGLQVLKGDIKPAIEIHEMLYQVTQIHNFLPEAFTTDFRIHWGHHPLRPEFIESTYFIHKATSDPYYLQVGKTIVNNLETYARVDCGFAAIKNVQTGALEDQMDSYVMAETFKYLYLLFSEKDDMVIDVDNYVFTTEAHLLPLSLSLHPFNNTKEPGARRSVYHEEDSGHDRSCPNTNSRSHTTVRYAQNLRSPLKNLVRNHCVKPSVKANRQRLHAADFVAGRSDHLELLKKMGIQIVTVSDGRVQLLHTASEAASEEDGNDGLLFMQEMIELSKAENAESQYERRVVQIVSPPYLGTISLTAGPAQFGPDLKNSNGIEGRLVKTDPFTACEGLTTDIRGLVALVQRGGCMFIDKARILQTSGAIGAIVVDNNDGSSSEGSPLFAMSGDGQSDVTIPMVFLFNKEGAVLEKGLAEYSSLSVLLSDKARKAEDIAKETLARQAGSLMGDVTERKAAGDSDSNMERSIYFASFDDIRLDVRSQSVVATSSVDAGIVRVERDPESGLPRVHLEQLEDTYKRRMTSSKIARLLHGLDTFDRLSKNEYSDHLYALGKLMQAIFANDEIPGSVSMEALLNKLSLDEATDIDTAGDDGLTERKEQLLKRINALLSGYVSKQLREMFPNTGDLLAEVSVEISGQRRLAAADPANWVALARRGSVSPPVCAVAGPVGSVPSVDTERTERTQGETAGASLTPSLGGTASATQRPPDTTLSSDEARFADVEHEETLTASERLERHKLQLKQQQLLLLKQHPAAATTTLRYEQRFQLSG</sequence>
<reference evidence="11" key="1">
    <citation type="journal article" date="2023" name="Mol. Biol. Evol.">
        <title>Third-Generation Sequencing Reveals the Adaptive Role of the Epigenome in Three Deep-Sea Polychaetes.</title>
        <authorList>
            <person name="Perez M."/>
            <person name="Aroh O."/>
            <person name="Sun Y."/>
            <person name="Lan Y."/>
            <person name="Juniper S.K."/>
            <person name="Young C.R."/>
            <person name="Angers B."/>
            <person name="Qian P.Y."/>
        </authorList>
    </citation>
    <scope>NUCLEOTIDE SEQUENCE</scope>
    <source>
        <strain evidence="11">R07B-5</strain>
    </source>
</reference>
<dbReference type="SUPFAM" id="SSF52025">
    <property type="entry name" value="PA domain"/>
    <property type="match status" value="1"/>
</dbReference>
<dbReference type="Proteomes" id="UP001209878">
    <property type="component" value="Unassembled WGS sequence"/>
</dbReference>
<dbReference type="GO" id="GO:0005509">
    <property type="term" value="F:calcium ion binding"/>
    <property type="evidence" value="ECO:0007669"/>
    <property type="project" value="InterPro"/>
</dbReference>
<evidence type="ECO:0000256" key="4">
    <source>
        <dbReference type="ARBA" id="ARBA00023180"/>
    </source>
</evidence>
<feature type="binding site" evidence="6">
    <location>
        <position position="473"/>
    </location>
    <ligand>
        <name>Ca(2+)</name>
        <dbReference type="ChEBI" id="CHEBI:29108"/>
    </ligand>
</feature>
<feature type="active site" evidence="5">
    <location>
        <position position="275"/>
    </location>
</feature>
<dbReference type="GO" id="GO:0005975">
    <property type="term" value="P:carbohydrate metabolic process"/>
    <property type="evidence" value="ECO:0007669"/>
    <property type="project" value="InterPro"/>
</dbReference>
<feature type="chain" id="PRO_5041908913" description="alpha-1,2-Mannosidase" evidence="9">
    <location>
        <begin position="27"/>
        <end position="1105"/>
    </location>
</feature>
<keyword evidence="4" id="KW-0325">Glycoprotein</keyword>
<gene>
    <name evidence="11" type="ORF">NP493_813g01001</name>
</gene>
<dbReference type="SUPFAM" id="SSF48225">
    <property type="entry name" value="Seven-hairpin glycosidases"/>
    <property type="match status" value="1"/>
</dbReference>
<keyword evidence="7" id="KW-0326">Glycosidase</keyword>
<keyword evidence="3" id="KW-0256">Endoplasmic reticulum</keyword>
<evidence type="ECO:0000256" key="9">
    <source>
        <dbReference type="SAM" id="SignalP"/>
    </source>
</evidence>
<feature type="region of interest" description="Disordered" evidence="8">
    <location>
        <begin position="1006"/>
        <end position="1052"/>
    </location>
</feature>
<dbReference type="EMBL" id="JAODUO010000813">
    <property type="protein sequence ID" value="KAK2174284.1"/>
    <property type="molecule type" value="Genomic_DNA"/>
</dbReference>
<dbReference type="PRINTS" id="PR00747">
    <property type="entry name" value="GLYHDRLASE47"/>
</dbReference>
<dbReference type="PANTHER" id="PTHR45679:SF2">
    <property type="entry name" value="ER DEGRADATION-ENHANCING ALPHA-MANNOSIDASE-LIKE PROTEIN 3"/>
    <property type="match status" value="1"/>
</dbReference>
<dbReference type="GO" id="GO:0044322">
    <property type="term" value="C:endoplasmic reticulum quality control compartment"/>
    <property type="evidence" value="ECO:0007669"/>
    <property type="project" value="GOC"/>
</dbReference>
<comment type="cofactor">
    <cofactor evidence="6">
        <name>Ca(2+)</name>
        <dbReference type="ChEBI" id="CHEBI:29108"/>
    </cofactor>
</comment>
<evidence type="ECO:0000256" key="3">
    <source>
        <dbReference type="ARBA" id="ARBA00022824"/>
    </source>
</evidence>
<comment type="subcellular location">
    <subcellularLocation>
        <location evidence="1">Endoplasmic reticulum</location>
    </subcellularLocation>
</comment>
<dbReference type="GO" id="GO:1904380">
    <property type="term" value="P:endoplasmic reticulum mannose trimming"/>
    <property type="evidence" value="ECO:0007669"/>
    <property type="project" value="InterPro"/>
</dbReference>
<evidence type="ECO:0000256" key="6">
    <source>
        <dbReference type="PIRSR" id="PIRSR601382-2"/>
    </source>
</evidence>
<evidence type="ECO:0000256" key="1">
    <source>
        <dbReference type="ARBA" id="ARBA00004240"/>
    </source>
</evidence>
<keyword evidence="12" id="KW-1185">Reference proteome</keyword>